<protein>
    <recommendedName>
        <fullName evidence="3">Secreted protein</fullName>
    </recommendedName>
</protein>
<keyword evidence="2" id="KW-1185">Reference proteome</keyword>
<dbReference type="AlphaFoldDB" id="A0ABD2WCU3"/>
<evidence type="ECO:0000313" key="1">
    <source>
        <dbReference type="EMBL" id="KAL3390356.1"/>
    </source>
</evidence>
<dbReference type="EMBL" id="JBJJXI010000117">
    <property type="protein sequence ID" value="KAL3390356.1"/>
    <property type="molecule type" value="Genomic_DNA"/>
</dbReference>
<comment type="caution">
    <text evidence="1">The sequence shown here is derived from an EMBL/GenBank/DDBJ whole genome shotgun (WGS) entry which is preliminary data.</text>
</comment>
<organism evidence="1 2">
    <name type="scientific">Trichogramma kaykai</name>
    <dbReference type="NCBI Taxonomy" id="54128"/>
    <lineage>
        <taxon>Eukaryota</taxon>
        <taxon>Metazoa</taxon>
        <taxon>Ecdysozoa</taxon>
        <taxon>Arthropoda</taxon>
        <taxon>Hexapoda</taxon>
        <taxon>Insecta</taxon>
        <taxon>Pterygota</taxon>
        <taxon>Neoptera</taxon>
        <taxon>Endopterygota</taxon>
        <taxon>Hymenoptera</taxon>
        <taxon>Apocrita</taxon>
        <taxon>Proctotrupomorpha</taxon>
        <taxon>Chalcidoidea</taxon>
        <taxon>Trichogrammatidae</taxon>
        <taxon>Trichogramma</taxon>
    </lineage>
</organism>
<sequence length="129" mass="15266">MWRSRLGRRFYRCACAIVLSMISDQPPVARSTALSVSVETEIIPQLLALNYNEMCYCFHQARRKTKINSNFIHFTSSDRLEETHCHFICHFGRLTIRNMFVQQCLINGKIDKRQNRKEFLSRKIIIQII</sequence>
<dbReference type="Proteomes" id="UP001627154">
    <property type="component" value="Unassembled WGS sequence"/>
</dbReference>
<accession>A0ABD2WCU3</accession>
<name>A0ABD2WCU3_9HYME</name>
<reference evidence="1 2" key="1">
    <citation type="journal article" date="2024" name="bioRxiv">
        <title>A reference genome for Trichogramma kaykai: A tiny desert-dwelling parasitoid wasp with competing sex-ratio distorters.</title>
        <authorList>
            <person name="Culotta J."/>
            <person name="Lindsey A.R."/>
        </authorList>
    </citation>
    <scope>NUCLEOTIDE SEQUENCE [LARGE SCALE GENOMIC DNA]</scope>
    <source>
        <strain evidence="1 2">KSX58</strain>
    </source>
</reference>
<evidence type="ECO:0000313" key="2">
    <source>
        <dbReference type="Proteomes" id="UP001627154"/>
    </source>
</evidence>
<evidence type="ECO:0008006" key="3">
    <source>
        <dbReference type="Google" id="ProtNLM"/>
    </source>
</evidence>
<gene>
    <name evidence="1" type="ORF">TKK_014527</name>
</gene>
<proteinExistence type="predicted"/>